<sequence length="137" mass="14402">MGLGKFVKKTINVVGTAAKVGVELGADAVGAIAEKIDDNPESKEKYQNMGKKLGANIKSGASKIADSSVDVVDNAVESGSKICRNIGDEISEKISSVKTKGTDAKKGTVVKNVDFEEVKEDGNYGVIKINNNDNIDN</sequence>
<proteinExistence type="predicted"/>
<organism evidence="1">
    <name type="scientific">Clostridium paraputrificum</name>
    <dbReference type="NCBI Taxonomy" id="29363"/>
    <lineage>
        <taxon>Bacteria</taxon>
        <taxon>Bacillati</taxon>
        <taxon>Bacillota</taxon>
        <taxon>Clostridia</taxon>
        <taxon>Eubacteriales</taxon>
        <taxon>Clostridiaceae</taxon>
        <taxon>Clostridium</taxon>
    </lineage>
</organism>
<gene>
    <name evidence="1" type="ORF">CPLFYP93_01036</name>
</gene>
<dbReference type="RefSeq" id="WP_156559984.1">
    <property type="nucleotide sequence ID" value="NZ_CACRTV010000033.1"/>
</dbReference>
<reference evidence="1" key="1">
    <citation type="submission" date="2019-11" db="EMBL/GenBank/DDBJ databases">
        <authorList>
            <person name="Feng L."/>
        </authorList>
    </citation>
    <scope>NUCLEOTIDE SEQUENCE</scope>
    <source>
        <strain evidence="1">CParaputrificumLFYP93</strain>
    </source>
</reference>
<evidence type="ECO:0000313" key="1">
    <source>
        <dbReference type="EMBL" id="VYT96552.1"/>
    </source>
</evidence>
<accession>A0A6N3B8Z2</accession>
<dbReference type="AlphaFoldDB" id="A0A6N3B8Z2"/>
<name>A0A6N3B8Z2_9CLOT</name>
<protein>
    <submittedName>
        <fullName evidence="1">Uncharacterized protein</fullName>
    </submittedName>
</protein>
<dbReference type="EMBL" id="CACRTV010000033">
    <property type="protein sequence ID" value="VYT96552.1"/>
    <property type="molecule type" value="Genomic_DNA"/>
</dbReference>